<dbReference type="OrthoDB" id="10523834at2759"/>
<keyword evidence="2" id="KW-1185">Reference proteome</keyword>
<sequence>MHIALIKNRGDDCAIPPHIQRYNSFGAALGTPCIQRVGEVRTTSEDQGIGSLFSALKVVRLLLLDSVVRKLAHYLEYEPKWLSISYGNE</sequence>
<evidence type="ECO:0000313" key="2">
    <source>
        <dbReference type="Proteomes" id="UP000886998"/>
    </source>
</evidence>
<gene>
    <name evidence="1" type="ORF">TNIN_259401</name>
</gene>
<reference evidence="1" key="1">
    <citation type="submission" date="2020-08" db="EMBL/GenBank/DDBJ databases">
        <title>Multicomponent nature underlies the extraordinary mechanical properties of spider dragline silk.</title>
        <authorList>
            <person name="Kono N."/>
            <person name="Nakamura H."/>
            <person name="Mori M."/>
            <person name="Yoshida Y."/>
            <person name="Ohtoshi R."/>
            <person name="Malay A.D."/>
            <person name="Moran D.A.P."/>
            <person name="Tomita M."/>
            <person name="Numata K."/>
            <person name="Arakawa K."/>
        </authorList>
    </citation>
    <scope>NUCLEOTIDE SEQUENCE</scope>
</reference>
<name>A0A8X6XZP8_9ARAC</name>
<dbReference type="EMBL" id="BMAV01014733">
    <property type="protein sequence ID" value="GFY63325.1"/>
    <property type="molecule type" value="Genomic_DNA"/>
</dbReference>
<accession>A0A8X6XZP8</accession>
<protein>
    <submittedName>
        <fullName evidence="1">Uncharacterized protein</fullName>
    </submittedName>
</protein>
<dbReference type="AlphaFoldDB" id="A0A8X6XZP8"/>
<organism evidence="1 2">
    <name type="scientific">Trichonephila inaurata madagascariensis</name>
    <dbReference type="NCBI Taxonomy" id="2747483"/>
    <lineage>
        <taxon>Eukaryota</taxon>
        <taxon>Metazoa</taxon>
        <taxon>Ecdysozoa</taxon>
        <taxon>Arthropoda</taxon>
        <taxon>Chelicerata</taxon>
        <taxon>Arachnida</taxon>
        <taxon>Araneae</taxon>
        <taxon>Araneomorphae</taxon>
        <taxon>Entelegynae</taxon>
        <taxon>Araneoidea</taxon>
        <taxon>Nephilidae</taxon>
        <taxon>Trichonephila</taxon>
        <taxon>Trichonephila inaurata</taxon>
    </lineage>
</organism>
<comment type="caution">
    <text evidence="1">The sequence shown here is derived from an EMBL/GenBank/DDBJ whole genome shotgun (WGS) entry which is preliminary data.</text>
</comment>
<dbReference type="Proteomes" id="UP000886998">
    <property type="component" value="Unassembled WGS sequence"/>
</dbReference>
<proteinExistence type="predicted"/>
<evidence type="ECO:0000313" key="1">
    <source>
        <dbReference type="EMBL" id="GFY63325.1"/>
    </source>
</evidence>